<accession>A0ABP1GZ55</accession>
<evidence type="ECO:0000313" key="2">
    <source>
        <dbReference type="EMBL" id="CAL5981209.1"/>
    </source>
</evidence>
<keyword evidence="1" id="KW-1133">Transmembrane helix</keyword>
<name>A0ABP1GZ55_9EUKA</name>
<comment type="caution">
    <text evidence="2">The sequence shown here is derived from an EMBL/GenBank/DDBJ whole genome shotgun (WGS) entry which is preliminary data.</text>
</comment>
<dbReference type="EMBL" id="CAXDID020000013">
    <property type="protein sequence ID" value="CAL5981209.1"/>
    <property type="molecule type" value="Genomic_DNA"/>
</dbReference>
<organism evidence="2 3">
    <name type="scientific">Hexamita inflata</name>
    <dbReference type="NCBI Taxonomy" id="28002"/>
    <lineage>
        <taxon>Eukaryota</taxon>
        <taxon>Metamonada</taxon>
        <taxon>Diplomonadida</taxon>
        <taxon>Hexamitidae</taxon>
        <taxon>Hexamitinae</taxon>
        <taxon>Hexamita</taxon>
    </lineage>
</organism>
<keyword evidence="3" id="KW-1185">Reference proteome</keyword>
<reference evidence="2 3" key="1">
    <citation type="submission" date="2024-07" db="EMBL/GenBank/DDBJ databases">
        <authorList>
            <person name="Akdeniz Z."/>
        </authorList>
    </citation>
    <scope>NUCLEOTIDE SEQUENCE [LARGE SCALE GENOMIC DNA]</scope>
</reference>
<keyword evidence="1" id="KW-0472">Membrane</keyword>
<sequence>MFTSYYAALLTGFRLMICSCYLAVQLCLHFSMRLAGCWYQRLGTQVVQQNDSCFISYIWLRQNSSQRLVNSNSSKCTSVYFLILARKQQIQLGSQFMSIRHVCCLNSCFTNKLLQQYTNK</sequence>
<evidence type="ECO:0000256" key="1">
    <source>
        <dbReference type="SAM" id="Phobius"/>
    </source>
</evidence>
<dbReference type="Proteomes" id="UP001642409">
    <property type="component" value="Unassembled WGS sequence"/>
</dbReference>
<protein>
    <submittedName>
        <fullName evidence="2">Hypothetical_protein</fullName>
    </submittedName>
</protein>
<gene>
    <name evidence="2" type="ORF">HINF_LOCUS6541</name>
</gene>
<feature type="transmembrane region" description="Helical" evidence="1">
    <location>
        <begin position="6"/>
        <end position="24"/>
    </location>
</feature>
<keyword evidence="1" id="KW-0812">Transmembrane</keyword>
<proteinExistence type="predicted"/>
<evidence type="ECO:0000313" key="3">
    <source>
        <dbReference type="Proteomes" id="UP001642409"/>
    </source>
</evidence>